<evidence type="ECO:0000256" key="4">
    <source>
        <dbReference type="ARBA" id="ARBA00022771"/>
    </source>
</evidence>
<dbReference type="PANTHER" id="PTHR40626:SF13">
    <property type="entry name" value="RESPIRATION FACTOR 2-RELATED"/>
    <property type="match status" value="1"/>
</dbReference>
<keyword evidence="2" id="KW-0479">Metal-binding</keyword>
<keyword evidence="5" id="KW-0862">Zinc</keyword>
<feature type="region of interest" description="Disordered" evidence="7">
    <location>
        <begin position="66"/>
        <end position="88"/>
    </location>
</feature>
<evidence type="ECO:0000256" key="3">
    <source>
        <dbReference type="ARBA" id="ARBA00022737"/>
    </source>
</evidence>
<evidence type="ECO:0000256" key="2">
    <source>
        <dbReference type="ARBA" id="ARBA00022723"/>
    </source>
</evidence>
<organism evidence="9 10">
    <name type="scientific">Talaromyces amestolkiae</name>
    <dbReference type="NCBI Taxonomy" id="1196081"/>
    <lineage>
        <taxon>Eukaryota</taxon>
        <taxon>Fungi</taxon>
        <taxon>Dikarya</taxon>
        <taxon>Ascomycota</taxon>
        <taxon>Pezizomycotina</taxon>
        <taxon>Eurotiomycetes</taxon>
        <taxon>Eurotiomycetidae</taxon>
        <taxon>Eurotiales</taxon>
        <taxon>Trichocomaceae</taxon>
        <taxon>Talaromyces</taxon>
        <taxon>Talaromyces sect. Talaromyces</taxon>
    </lineage>
</organism>
<comment type="subcellular location">
    <subcellularLocation>
        <location evidence="1">Nucleus</location>
    </subcellularLocation>
</comment>
<dbReference type="GO" id="GO:0000785">
    <property type="term" value="C:chromatin"/>
    <property type="evidence" value="ECO:0007669"/>
    <property type="project" value="TreeGrafter"/>
</dbReference>
<dbReference type="GO" id="GO:0005634">
    <property type="term" value="C:nucleus"/>
    <property type="evidence" value="ECO:0007669"/>
    <property type="project" value="UniProtKB-SubCell"/>
</dbReference>
<dbReference type="EMBL" id="MIKG01000001">
    <property type="protein sequence ID" value="RAO64158.1"/>
    <property type="molecule type" value="Genomic_DNA"/>
</dbReference>
<reference evidence="9 10" key="1">
    <citation type="journal article" date="2017" name="Biotechnol. Biofuels">
        <title>Differential beta-glucosidase expression as a function of carbon source availability in Talaromyces amestolkiae: a genomic and proteomic approach.</title>
        <authorList>
            <person name="de Eugenio L.I."/>
            <person name="Mendez-Liter J.A."/>
            <person name="Nieto-Dominguez M."/>
            <person name="Alonso L."/>
            <person name="Gil-Munoz J."/>
            <person name="Barriuso J."/>
            <person name="Prieto A."/>
            <person name="Martinez M.J."/>
        </authorList>
    </citation>
    <scope>NUCLEOTIDE SEQUENCE [LARGE SCALE GENOMIC DNA]</scope>
    <source>
        <strain evidence="9 10">CIB</strain>
    </source>
</reference>
<dbReference type="GO" id="GO:0000981">
    <property type="term" value="F:DNA-binding transcription factor activity, RNA polymerase II-specific"/>
    <property type="evidence" value="ECO:0007669"/>
    <property type="project" value="InterPro"/>
</dbReference>
<dbReference type="CDD" id="cd12148">
    <property type="entry name" value="fungal_TF_MHR"/>
    <property type="match status" value="1"/>
</dbReference>
<evidence type="ECO:0000259" key="8">
    <source>
        <dbReference type="Pfam" id="PF04082"/>
    </source>
</evidence>
<feature type="region of interest" description="Disordered" evidence="7">
    <location>
        <begin position="216"/>
        <end position="240"/>
    </location>
</feature>
<dbReference type="InterPro" id="IPR007219">
    <property type="entry name" value="XnlR_reg_dom"/>
</dbReference>
<dbReference type="STRING" id="1196081.A0A364KKS7"/>
<evidence type="ECO:0000256" key="1">
    <source>
        <dbReference type="ARBA" id="ARBA00004123"/>
    </source>
</evidence>
<dbReference type="RefSeq" id="XP_040728675.1">
    <property type="nucleotide sequence ID" value="XM_040873765.1"/>
</dbReference>
<keyword evidence="10" id="KW-1185">Reference proteome</keyword>
<evidence type="ECO:0000256" key="5">
    <source>
        <dbReference type="ARBA" id="ARBA00022833"/>
    </source>
</evidence>
<dbReference type="GO" id="GO:0000978">
    <property type="term" value="F:RNA polymerase II cis-regulatory region sequence-specific DNA binding"/>
    <property type="evidence" value="ECO:0007669"/>
    <property type="project" value="InterPro"/>
</dbReference>
<dbReference type="GO" id="GO:0006351">
    <property type="term" value="P:DNA-templated transcription"/>
    <property type="evidence" value="ECO:0007669"/>
    <property type="project" value="InterPro"/>
</dbReference>
<dbReference type="GeneID" id="63789387"/>
<feature type="compositionally biased region" description="Polar residues" evidence="7">
    <location>
        <begin position="69"/>
        <end position="88"/>
    </location>
</feature>
<feature type="domain" description="Xylanolytic transcriptional activator regulatory" evidence="8">
    <location>
        <begin position="334"/>
        <end position="572"/>
    </location>
</feature>
<keyword evidence="4" id="KW-0863">Zinc-finger</keyword>
<evidence type="ECO:0000313" key="10">
    <source>
        <dbReference type="Proteomes" id="UP000249363"/>
    </source>
</evidence>
<sequence>MSPCIPRPLPPRDVMNRHTRVHSYQQPEIVTGRTQRNAAWLPCEPRVIPLENQGTGSEEHVVAEAHTTVDPQGSQPEKSPTTSLEPSATLPVDNQTWAQDPGFWRDSPVYGSQGRNLLDTGMTFDPGTYGVFSSDQLAPRHSSIINWLSPDDNILQEWASQLAGIPDGGIFPLPGPVPDDPSLPQLLCTEPPLGWAPTNKSTPDQTRVETAAAMASYPKPTDNEPPETLMDGQTSHSSETTRGKYYADGVAWRAPFQSRFRNGQVTDSVDRAGVTAAAPSTESVGSVATMDGTTSSLSKWMAEDVHARIVRSVEEETQVSLNLPSLQVFRRCVHLYFERLHPTFPFLRKATFINERPHWILSLAVAGVGAVYLRSPEGLQWKDSLMQVLDKVSSRRLHQLQHSVNTTVPANNILETANQMEEFLPLIQAKVLHLLCMLHSSTTFIAQHAMFERANLVQWCSYLSLVPDSADVFPPGTGKDTQQWVKEQSSLRTGMMIWLLDSIVAYELSCNHLMKLGDIRGWLPCPEIAWDHPLPENIAFAESVSISLLDALDLVYIEKRLPPQLSQFSQILLIHAIYRRTTEVADQSRMRLLSWSPTDSIQISSPDLASNQVTWPPSSSIFIKWRNAACDALDVLHCTANSRAAESCREEPTIFYLHLARLILLAPCMQFQILAQDPLLRARSGLSVSEDYAGTDQSDAEPRLIYLDRPLDDELVQMYIRMGNKVSAQLKGVGDITSDGAPIKILKQGFYLLAGEKYSGRNSASSASGNTNFQTWGIQQTWAATIRCLIEAS</sequence>
<gene>
    <name evidence="9" type="ORF">BHQ10_000170</name>
</gene>
<dbReference type="Pfam" id="PF04082">
    <property type="entry name" value="Fungal_trans"/>
    <property type="match status" value="1"/>
</dbReference>
<dbReference type="PANTHER" id="PTHR40626">
    <property type="entry name" value="MIP31509P"/>
    <property type="match status" value="1"/>
</dbReference>
<evidence type="ECO:0000256" key="6">
    <source>
        <dbReference type="ARBA" id="ARBA00023242"/>
    </source>
</evidence>
<dbReference type="InterPro" id="IPR051059">
    <property type="entry name" value="VerF-like"/>
</dbReference>
<evidence type="ECO:0000256" key="7">
    <source>
        <dbReference type="SAM" id="MobiDB-lite"/>
    </source>
</evidence>
<dbReference type="GO" id="GO:0008270">
    <property type="term" value="F:zinc ion binding"/>
    <property type="evidence" value="ECO:0007669"/>
    <property type="project" value="UniProtKB-KW"/>
</dbReference>
<dbReference type="Proteomes" id="UP000249363">
    <property type="component" value="Unassembled WGS sequence"/>
</dbReference>
<keyword evidence="6" id="KW-0539">Nucleus</keyword>
<name>A0A364KKS7_TALAM</name>
<keyword evidence="3" id="KW-0677">Repeat</keyword>
<accession>A0A364KKS7</accession>
<protein>
    <recommendedName>
        <fullName evidence="8">Xylanolytic transcriptional activator regulatory domain-containing protein</fullName>
    </recommendedName>
</protein>
<dbReference type="OrthoDB" id="654211at2759"/>
<dbReference type="AlphaFoldDB" id="A0A364KKS7"/>
<proteinExistence type="predicted"/>
<evidence type="ECO:0000313" key="9">
    <source>
        <dbReference type="EMBL" id="RAO64158.1"/>
    </source>
</evidence>
<comment type="caution">
    <text evidence="9">The sequence shown here is derived from an EMBL/GenBank/DDBJ whole genome shotgun (WGS) entry which is preliminary data.</text>
</comment>
<feature type="compositionally biased region" description="Polar residues" evidence="7">
    <location>
        <begin position="231"/>
        <end position="240"/>
    </location>
</feature>